<dbReference type="NCBIfam" id="TIGR00221">
    <property type="entry name" value="nagA"/>
    <property type="match status" value="1"/>
</dbReference>
<comment type="caution">
    <text evidence="7">The sequence shown here is derived from an EMBL/GenBank/DDBJ whole genome shotgun (WGS) entry which is preliminary data.</text>
</comment>
<dbReference type="InterPro" id="IPR006680">
    <property type="entry name" value="Amidohydro-rel"/>
</dbReference>
<feature type="domain" description="Amidohydrolase-related" evidence="6">
    <location>
        <begin position="53"/>
        <end position="380"/>
    </location>
</feature>
<dbReference type="PANTHER" id="PTHR11113:SF14">
    <property type="entry name" value="N-ACETYLGLUCOSAMINE-6-PHOSPHATE DEACETYLASE"/>
    <property type="match status" value="1"/>
</dbReference>
<organism evidence="7 8">
    <name type="scientific">Deinococcus seoulensis</name>
    <dbReference type="NCBI Taxonomy" id="1837379"/>
    <lineage>
        <taxon>Bacteria</taxon>
        <taxon>Thermotogati</taxon>
        <taxon>Deinococcota</taxon>
        <taxon>Deinococci</taxon>
        <taxon>Deinococcales</taxon>
        <taxon>Deinococcaceae</taxon>
        <taxon>Deinococcus</taxon>
    </lineage>
</organism>
<evidence type="ECO:0000256" key="5">
    <source>
        <dbReference type="PIRNR" id="PIRNR038994"/>
    </source>
</evidence>
<dbReference type="Proteomes" id="UP000634308">
    <property type="component" value="Unassembled WGS sequence"/>
</dbReference>
<comment type="similarity">
    <text evidence="1 5">Belongs to the metallo-dependent hydrolases superfamily. NagA family.</text>
</comment>
<evidence type="ECO:0000256" key="1">
    <source>
        <dbReference type="ARBA" id="ARBA00010716"/>
    </source>
</evidence>
<dbReference type="Pfam" id="PF01979">
    <property type="entry name" value="Amidohydro_1"/>
    <property type="match status" value="1"/>
</dbReference>
<name>A0ABQ2RTR5_9DEIO</name>
<keyword evidence="3 5" id="KW-0378">Hydrolase</keyword>
<keyword evidence="4 5" id="KW-0119">Carbohydrate metabolism</keyword>
<dbReference type="InterPro" id="IPR011059">
    <property type="entry name" value="Metal-dep_hydrolase_composite"/>
</dbReference>
<dbReference type="InterPro" id="IPR032466">
    <property type="entry name" value="Metal_Hydrolase"/>
</dbReference>
<evidence type="ECO:0000256" key="4">
    <source>
        <dbReference type="ARBA" id="ARBA00023277"/>
    </source>
</evidence>
<dbReference type="EMBL" id="BMQM01000009">
    <property type="protein sequence ID" value="GGR56439.1"/>
    <property type="molecule type" value="Genomic_DNA"/>
</dbReference>
<dbReference type="SUPFAM" id="SSF51338">
    <property type="entry name" value="Composite domain of metallo-dependent hydrolases"/>
    <property type="match status" value="1"/>
</dbReference>
<gene>
    <name evidence="7" type="ORF">GCM10008959_17750</name>
</gene>
<sequence>MPEAMPEPGGVTVLRGLLLMPGPQGSLTPGRLTLQGGLIRAVEPDPQAPRDRVILPGFVDTHVHGGGGGDTMDGPDGVRTLARLHARHGTTTLLPTTITNPWEAVLDALRGVAEVMRAGVPGGADIAGAHLEGPFISPHRLGAQPPCAVDPAEELVAQVIATGVLRAVTLAPELPGAREAALAFARAGVRVGIGHTRADADTVTGLLALLSAAGAQTCATHLFNAMGGVEGRTPGVPGALMADPHATLEVILDGMHLHDTAVRLARAAAPERVILITDAMRAAGLGDGPSELGGQPVTVRGGKATLPDGTIAGSVLTMDAALRRAVAAGIPLPEASRMASLTPARSIGLHDRGELRPGLRADLVTLDPELTVQGVHVAGRPIAGTPMAATPTLENP</sequence>
<dbReference type="SUPFAM" id="SSF51556">
    <property type="entry name" value="Metallo-dependent hydrolases"/>
    <property type="match status" value="1"/>
</dbReference>
<protein>
    <submittedName>
        <fullName evidence="7">N-acetylglucosamine-6-phosphate deacetylase</fullName>
    </submittedName>
</protein>
<evidence type="ECO:0000256" key="2">
    <source>
        <dbReference type="ARBA" id="ARBA00022723"/>
    </source>
</evidence>
<evidence type="ECO:0000313" key="8">
    <source>
        <dbReference type="Proteomes" id="UP000634308"/>
    </source>
</evidence>
<proteinExistence type="inferred from homology"/>
<evidence type="ECO:0000259" key="6">
    <source>
        <dbReference type="Pfam" id="PF01979"/>
    </source>
</evidence>
<dbReference type="PIRSF" id="PIRSF038994">
    <property type="entry name" value="NagA"/>
    <property type="match status" value="1"/>
</dbReference>
<evidence type="ECO:0000313" key="7">
    <source>
        <dbReference type="EMBL" id="GGR56439.1"/>
    </source>
</evidence>
<accession>A0ABQ2RTR5</accession>
<dbReference type="Gene3D" id="2.30.40.10">
    <property type="entry name" value="Urease, subunit C, domain 1"/>
    <property type="match status" value="1"/>
</dbReference>
<keyword evidence="8" id="KW-1185">Reference proteome</keyword>
<dbReference type="InterPro" id="IPR003764">
    <property type="entry name" value="GlcNAc_6-P_deAcase"/>
</dbReference>
<evidence type="ECO:0000256" key="3">
    <source>
        <dbReference type="ARBA" id="ARBA00022801"/>
    </source>
</evidence>
<keyword evidence="2" id="KW-0479">Metal-binding</keyword>
<reference evidence="8" key="1">
    <citation type="journal article" date="2019" name="Int. J. Syst. Evol. Microbiol.">
        <title>The Global Catalogue of Microorganisms (GCM) 10K type strain sequencing project: providing services to taxonomists for standard genome sequencing and annotation.</title>
        <authorList>
            <consortium name="The Broad Institute Genomics Platform"/>
            <consortium name="The Broad Institute Genome Sequencing Center for Infectious Disease"/>
            <person name="Wu L."/>
            <person name="Ma J."/>
        </authorList>
    </citation>
    <scope>NUCLEOTIDE SEQUENCE [LARGE SCALE GENOMIC DNA]</scope>
    <source>
        <strain evidence="8">JCM 31404</strain>
    </source>
</reference>
<dbReference type="Gene3D" id="3.20.20.140">
    <property type="entry name" value="Metal-dependent hydrolases"/>
    <property type="match status" value="1"/>
</dbReference>
<dbReference type="PANTHER" id="PTHR11113">
    <property type="entry name" value="N-ACETYLGLUCOSAMINE-6-PHOSPHATE DEACETYLASE"/>
    <property type="match status" value="1"/>
</dbReference>